<keyword evidence="3" id="KW-1185">Reference proteome</keyword>
<sequence>MDIIDLIDRTRDSISARSVFGQPIQQGEVTVIPVARVMGGGGGGGGEGPVPEANSRKGMGHGEGTGFGLSARPAGAFVIRGDRVSWLPVVEPTRIILGLQVLAGIALLVHSLTRQRGH</sequence>
<dbReference type="PANTHER" id="PTHR39162">
    <property type="entry name" value="GLL3345 PROTEIN"/>
    <property type="match status" value="1"/>
</dbReference>
<proteinExistence type="predicted"/>
<evidence type="ECO:0008006" key="4">
    <source>
        <dbReference type="Google" id="ProtNLM"/>
    </source>
</evidence>
<feature type="region of interest" description="Disordered" evidence="1">
    <location>
        <begin position="40"/>
        <end position="65"/>
    </location>
</feature>
<dbReference type="Proteomes" id="UP000537825">
    <property type="component" value="Unassembled WGS sequence"/>
</dbReference>
<gene>
    <name evidence="2" type="ORF">GTZ93_36775</name>
</gene>
<evidence type="ECO:0000313" key="3">
    <source>
        <dbReference type="Proteomes" id="UP000537825"/>
    </source>
</evidence>
<comment type="caution">
    <text evidence="2">The sequence shown here is derived from an EMBL/GenBank/DDBJ whole genome shotgun (WGS) entry which is preliminary data.</text>
</comment>
<protein>
    <recommendedName>
        <fullName evidence="4">Sporulation protein</fullName>
    </recommendedName>
</protein>
<dbReference type="EMBL" id="JAAAPK010000013">
    <property type="protein sequence ID" value="NBC45369.1"/>
    <property type="molecule type" value="Genomic_DNA"/>
</dbReference>
<accession>A0A7X4YHA0</accession>
<dbReference type="InterPro" id="IPR014229">
    <property type="entry name" value="Spore_YtfJ"/>
</dbReference>
<dbReference type="RefSeq" id="WP_161663280.1">
    <property type="nucleotide sequence ID" value="NZ_CBCSLE010000209.1"/>
</dbReference>
<dbReference type="AlphaFoldDB" id="A0A7X4YHA0"/>
<evidence type="ECO:0000313" key="2">
    <source>
        <dbReference type="EMBL" id="NBC45369.1"/>
    </source>
</evidence>
<evidence type="ECO:0000256" key="1">
    <source>
        <dbReference type="SAM" id="MobiDB-lite"/>
    </source>
</evidence>
<reference evidence="2 3" key="1">
    <citation type="submission" date="2020-01" db="EMBL/GenBank/DDBJ databases">
        <title>The draft genome sequence of Corallococcus exiguus DSM 14696.</title>
        <authorList>
            <person name="Zhang X."/>
            <person name="Zhu H."/>
        </authorList>
    </citation>
    <scope>NUCLEOTIDE SEQUENCE [LARGE SCALE GENOMIC DNA]</scope>
    <source>
        <strain evidence="2 3">DSM 14696</strain>
    </source>
</reference>
<dbReference type="PANTHER" id="PTHR39162:SF1">
    <property type="entry name" value="SPORULATION PROTEIN YTFJ"/>
    <property type="match status" value="1"/>
</dbReference>
<dbReference type="Pfam" id="PF09579">
    <property type="entry name" value="Spore_YtfJ"/>
    <property type="match status" value="1"/>
</dbReference>
<name>A0A7X4YHA0_9BACT</name>
<organism evidence="2 3">
    <name type="scientific">Corallococcus exiguus</name>
    <dbReference type="NCBI Taxonomy" id="83462"/>
    <lineage>
        <taxon>Bacteria</taxon>
        <taxon>Pseudomonadati</taxon>
        <taxon>Myxococcota</taxon>
        <taxon>Myxococcia</taxon>
        <taxon>Myxococcales</taxon>
        <taxon>Cystobacterineae</taxon>
        <taxon>Myxococcaceae</taxon>
        <taxon>Corallococcus</taxon>
    </lineage>
</organism>